<dbReference type="EC" id="2.3.1.-" evidence="5"/>
<keyword evidence="6" id="KW-1185">Reference proteome</keyword>
<dbReference type="PANTHER" id="PTHR43877:SF2">
    <property type="entry name" value="AMINOALKYLPHOSPHONATE N-ACETYLTRANSFERASE-RELATED"/>
    <property type="match status" value="1"/>
</dbReference>
<dbReference type="SUPFAM" id="SSF55729">
    <property type="entry name" value="Acyl-CoA N-acyltransferases (Nat)"/>
    <property type="match status" value="1"/>
</dbReference>
<dbReference type="RefSeq" id="WP_278317921.1">
    <property type="nucleotide sequence ID" value="NZ_CP121464.1"/>
</dbReference>
<dbReference type="EMBL" id="CP121464">
    <property type="protein sequence ID" value="WFR80891.1"/>
    <property type="molecule type" value="Genomic_DNA"/>
</dbReference>
<evidence type="ECO:0000259" key="4">
    <source>
        <dbReference type="PROSITE" id="PS51186"/>
    </source>
</evidence>
<keyword evidence="2 5" id="KW-0012">Acyltransferase</keyword>
<dbReference type="InterPro" id="IPR016181">
    <property type="entry name" value="Acyl_CoA_acyltransferase"/>
</dbReference>
<evidence type="ECO:0000313" key="6">
    <source>
        <dbReference type="Proteomes" id="UP001219584"/>
    </source>
</evidence>
<evidence type="ECO:0000256" key="2">
    <source>
        <dbReference type="ARBA" id="ARBA00023315"/>
    </source>
</evidence>
<keyword evidence="1 5" id="KW-0808">Transferase</keyword>
<proteinExistence type="predicted"/>
<evidence type="ECO:0000256" key="1">
    <source>
        <dbReference type="ARBA" id="ARBA00022679"/>
    </source>
</evidence>
<dbReference type="Pfam" id="PF00583">
    <property type="entry name" value="Acetyltransf_1"/>
    <property type="match status" value="1"/>
</dbReference>
<dbReference type="Gene3D" id="3.40.630.30">
    <property type="match status" value="1"/>
</dbReference>
<organism evidence="5 6">
    <name type="scientific">Janthinobacterium rivuli</name>
    <dbReference type="NCBI Taxonomy" id="2751478"/>
    <lineage>
        <taxon>Bacteria</taxon>
        <taxon>Pseudomonadati</taxon>
        <taxon>Pseudomonadota</taxon>
        <taxon>Betaproteobacteria</taxon>
        <taxon>Burkholderiales</taxon>
        <taxon>Oxalobacteraceae</taxon>
        <taxon>Janthinobacterium</taxon>
    </lineage>
</organism>
<feature type="domain" description="HTH marR-type" evidence="3">
    <location>
        <begin position="10"/>
        <end position="147"/>
    </location>
</feature>
<dbReference type="Gene3D" id="1.10.10.10">
    <property type="entry name" value="Winged helix-like DNA-binding domain superfamily/Winged helix DNA-binding domain"/>
    <property type="match status" value="1"/>
</dbReference>
<dbReference type="CDD" id="cd04301">
    <property type="entry name" value="NAT_SF"/>
    <property type="match status" value="1"/>
</dbReference>
<dbReference type="InterPro" id="IPR036388">
    <property type="entry name" value="WH-like_DNA-bd_sf"/>
</dbReference>
<dbReference type="PANTHER" id="PTHR43877">
    <property type="entry name" value="AMINOALKYLPHOSPHONATE N-ACETYLTRANSFERASE-RELATED-RELATED"/>
    <property type="match status" value="1"/>
</dbReference>
<dbReference type="Proteomes" id="UP001219584">
    <property type="component" value="Chromosome"/>
</dbReference>
<accession>A0ABY8I7I6</accession>
<evidence type="ECO:0000313" key="5">
    <source>
        <dbReference type="EMBL" id="WFR80891.1"/>
    </source>
</evidence>
<name>A0ABY8I7I6_9BURK</name>
<dbReference type="SUPFAM" id="SSF46785">
    <property type="entry name" value="Winged helix' DNA-binding domain"/>
    <property type="match status" value="1"/>
</dbReference>
<sequence>MSSTLQTYGSLMLASRLRRLSDQLYAGVDTSYLAAGVELTSRCFPLLLLLRDNGPTAITALAAQIGQTHPVVVQLGRKLLDAGVVTEMPDAKDERRRLLALSDAGQALLRDMAPLWDDVRAAVDTVFEQGAPQLMASLDRAEARLQAQGFGETIAACRRQRERAAVEIIDYGAHYAADFKRLNIEWLERYFYVEALDDKVLSDPQSSILDAGGQIFLARLDGKIVGTCALIRADDASIELSKMAVTPECQGLGIARRLIERAFDAFEASGAQLLFLESNSKLAPAIRLYESSGFAHVARPAGDAHYQRADVYMEWQGRPRS</sequence>
<gene>
    <name evidence="5" type="ORF">P9875_06930</name>
</gene>
<dbReference type="InterPro" id="IPR036390">
    <property type="entry name" value="WH_DNA-bd_sf"/>
</dbReference>
<reference evidence="5 6" key="1">
    <citation type="submission" date="2023-04" db="EMBL/GenBank/DDBJ databases">
        <title>Nanopore sequencing of Janthinobacterium from water.</title>
        <authorList>
            <person name="Ciuchcinski K."/>
            <person name="Rokowska A."/>
            <person name="Dziewit L."/>
        </authorList>
    </citation>
    <scope>NUCLEOTIDE SEQUENCE [LARGE SCALE GENOMIC DNA]</scope>
    <source>
        <strain evidence="5 6">DEMB2</strain>
    </source>
</reference>
<dbReference type="InterPro" id="IPR000182">
    <property type="entry name" value="GNAT_dom"/>
</dbReference>
<protein>
    <submittedName>
        <fullName evidence="5">Bifunctional helix-turn-helix transcriptional regulator/GNAT family N-acetyltransferase</fullName>
        <ecNumber evidence="5">2.3.1.-</ecNumber>
    </submittedName>
</protein>
<feature type="domain" description="N-acetyltransferase" evidence="4">
    <location>
        <begin position="166"/>
        <end position="318"/>
    </location>
</feature>
<dbReference type="GO" id="GO:0016746">
    <property type="term" value="F:acyltransferase activity"/>
    <property type="evidence" value="ECO:0007669"/>
    <property type="project" value="UniProtKB-KW"/>
</dbReference>
<evidence type="ECO:0000259" key="3">
    <source>
        <dbReference type="PROSITE" id="PS50995"/>
    </source>
</evidence>
<dbReference type="InterPro" id="IPR000835">
    <property type="entry name" value="HTH_MarR-typ"/>
</dbReference>
<dbReference type="InterPro" id="IPR050832">
    <property type="entry name" value="Bact_Acetyltransf"/>
</dbReference>
<dbReference type="PROSITE" id="PS50995">
    <property type="entry name" value="HTH_MARR_2"/>
    <property type="match status" value="1"/>
</dbReference>
<dbReference type="PROSITE" id="PS51186">
    <property type="entry name" value="GNAT"/>
    <property type="match status" value="1"/>
</dbReference>